<evidence type="ECO:0000313" key="3">
    <source>
        <dbReference type="Proteomes" id="UP000634136"/>
    </source>
</evidence>
<dbReference type="InterPro" id="IPR031140">
    <property type="entry name" value="IDD1-16"/>
</dbReference>
<gene>
    <name evidence="2" type="ORF">G2W53_035137</name>
</gene>
<comment type="caution">
    <text evidence="2">The sequence shown here is derived from an EMBL/GenBank/DDBJ whole genome shotgun (WGS) entry which is preliminary data.</text>
</comment>
<proteinExistence type="predicted"/>
<protein>
    <submittedName>
        <fullName evidence="2">Protein indeterminate-domain 11-like isoform X3</fullName>
    </submittedName>
</protein>
<dbReference type="GO" id="GO:0003700">
    <property type="term" value="F:DNA-binding transcription factor activity"/>
    <property type="evidence" value="ECO:0007669"/>
    <property type="project" value="TreeGrafter"/>
</dbReference>
<organism evidence="2 3">
    <name type="scientific">Senna tora</name>
    <dbReference type="NCBI Taxonomy" id="362788"/>
    <lineage>
        <taxon>Eukaryota</taxon>
        <taxon>Viridiplantae</taxon>
        <taxon>Streptophyta</taxon>
        <taxon>Embryophyta</taxon>
        <taxon>Tracheophyta</taxon>
        <taxon>Spermatophyta</taxon>
        <taxon>Magnoliopsida</taxon>
        <taxon>eudicotyledons</taxon>
        <taxon>Gunneridae</taxon>
        <taxon>Pentapetalae</taxon>
        <taxon>rosids</taxon>
        <taxon>fabids</taxon>
        <taxon>Fabales</taxon>
        <taxon>Fabaceae</taxon>
        <taxon>Caesalpinioideae</taxon>
        <taxon>Cassia clade</taxon>
        <taxon>Senna</taxon>
    </lineage>
</organism>
<feature type="domain" description="BIRD-IDD transcription factor second C2H2 zinc finger" evidence="1">
    <location>
        <begin position="101"/>
        <end position="133"/>
    </location>
</feature>
<dbReference type="InterPro" id="IPR055186">
    <property type="entry name" value="C2H2-2nd_BIRD-IDD"/>
</dbReference>
<dbReference type="Proteomes" id="UP000634136">
    <property type="component" value="Unassembled WGS sequence"/>
</dbReference>
<dbReference type="OrthoDB" id="6354171at2759"/>
<name>A0A834T322_9FABA</name>
<dbReference type="PANTHER" id="PTHR10593:SF148">
    <property type="entry name" value="ZINC FINGER PROTEIN MAGPIE"/>
    <property type="match status" value="1"/>
</dbReference>
<accession>A0A834T322</accession>
<dbReference type="GO" id="GO:0005634">
    <property type="term" value="C:nucleus"/>
    <property type="evidence" value="ECO:0007669"/>
    <property type="project" value="TreeGrafter"/>
</dbReference>
<dbReference type="PANTHER" id="PTHR10593">
    <property type="entry name" value="SERINE/THREONINE-PROTEIN KINASE RIO"/>
    <property type="match status" value="1"/>
</dbReference>
<keyword evidence="3" id="KW-1185">Reference proteome</keyword>
<reference evidence="2" key="1">
    <citation type="submission" date="2020-09" db="EMBL/GenBank/DDBJ databases">
        <title>Genome-Enabled Discovery of Anthraquinone Biosynthesis in Senna tora.</title>
        <authorList>
            <person name="Kang S.-H."/>
            <person name="Pandey R.P."/>
            <person name="Lee C.-M."/>
            <person name="Sim J.-S."/>
            <person name="Jeong J.-T."/>
            <person name="Choi B.-S."/>
            <person name="Jung M."/>
            <person name="Ginzburg D."/>
            <person name="Zhao K."/>
            <person name="Won S.Y."/>
            <person name="Oh T.-J."/>
            <person name="Yu Y."/>
            <person name="Kim N.-H."/>
            <person name="Lee O.R."/>
            <person name="Lee T.-H."/>
            <person name="Bashyal P."/>
            <person name="Kim T.-S."/>
            <person name="Lee W.-H."/>
            <person name="Kawkins C."/>
            <person name="Kim C.-K."/>
            <person name="Kim J.S."/>
            <person name="Ahn B.O."/>
            <person name="Rhee S.Y."/>
            <person name="Sohng J.K."/>
        </authorList>
    </citation>
    <scope>NUCLEOTIDE SEQUENCE</scope>
    <source>
        <tissue evidence="2">Leaf</tissue>
    </source>
</reference>
<dbReference type="AlphaFoldDB" id="A0A834T322"/>
<dbReference type="Pfam" id="PF22996">
    <property type="entry name" value="C2H2-2nd_BIRD-IDD"/>
    <property type="match status" value="1"/>
</dbReference>
<sequence length="133" mass="15169">MKCESQNSMDSVMSVIVLGLRAMVVSVANEAENLVIFKQGGDLLGYCLKISLTLLRFKRCSGCQAYERSLRVIDRSRFGWTIKVHVVRMWETPPFPKDVIRKIVYVCPEKSCVHNHPSRALGDLPSIKKHFCR</sequence>
<evidence type="ECO:0000259" key="1">
    <source>
        <dbReference type="Pfam" id="PF22996"/>
    </source>
</evidence>
<dbReference type="EMBL" id="JAAIUW010000011">
    <property type="protein sequence ID" value="KAF7808394.1"/>
    <property type="molecule type" value="Genomic_DNA"/>
</dbReference>
<evidence type="ECO:0000313" key="2">
    <source>
        <dbReference type="EMBL" id="KAF7808394.1"/>
    </source>
</evidence>